<accession>A0A8J2K6J6</accession>
<feature type="domain" description="SET" evidence="2">
    <location>
        <begin position="1"/>
        <end position="64"/>
    </location>
</feature>
<protein>
    <recommendedName>
        <fullName evidence="2">SET domain-containing protein</fullName>
    </recommendedName>
</protein>
<feature type="region of interest" description="Disordered" evidence="1">
    <location>
        <begin position="90"/>
        <end position="153"/>
    </location>
</feature>
<gene>
    <name evidence="3" type="ORF">AFUS01_LOCUS22470</name>
</gene>
<feature type="compositionally biased region" description="Basic and acidic residues" evidence="1">
    <location>
        <begin position="124"/>
        <end position="139"/>
    </location>
</feature>
<name>A0A8J2K6J6_9HEXA</name>
<organism evidence="3 4">
    <name type="scientific">Allacma fusca</name>
    <dbReference type="NCBI Taxonomy" id="39272"/>
    <lineage>
        <taxon>Eukaryota</taxon>
        <taxon>Metazoa</taxon>
        <taxon>Ecdysozoa</taxon>
        <taxon>Arthropoda</taxon>
        <taxon>Hexapoda</taxon>
        <taxon>Collembola</taxon>
        <taxon>Symphypleona</taxon>
        <taxon>Sminthuridae</taxon>
        <taxon>Allacma</taxon>
    </lineage>
</organism>
<feature type="region of interest" description="Disordered" evidence="1">
    <location>
        <begin position="179"/>
        <end position="246"/>
    </location>
</feature>
<dbReference type="PROSITE" id="PS50280">
    <property type="entry name" value="SET"/>
    <property type="match status" value="1"/>
</dbReference>
<comment type="caution">
    <text evidence="3">The sequence shown here is derived from an EMBL/GenBank/DDBJ whole genome shotgun (WGS) entry which is preliminary data.</text>
</comment>
<feature type="compositionally biased region" description="Polar residues" evidence="1">
    <location>
        <begin position="195"/>
        <end position="210"/>
    </location>
</feature>
<keyword evidence="4" id="KW-1185">Reference proteome</keyword>
<dbReference type="InterPro" id="IPR001214">
    <property type="entry name" value="SET_dom"/>
</dbReference>
<dbReference type="AlphaFoldDB" id="A0A8J2K6J6"/>
<evidence type="ECO:0000313" key="4">
    <source>
        <dbReference type="Proteomes" id="UP000708208"/>
    </source>
</evidence>
<evidence type="ECO:0000313" key="3">
    <source>
        <dbReference type="EMBL" id="CAG7734063.1"/>
    </source>
</evidence>
<proteinExistence type="predicted"/>
<feature type="non-terminal residue" evidence="3">
    <location>
        <position position="246"/>
    </location>
</feature>
<dbReference type="OrthoDB" id="7327383at2759"/>
<reference evidence="3" key="1">
    <citation type="submission" date="2021-06" db="EMBL/GenBank/DDBJ databases">
        <authorList>
            <person name="Hodson N. C."/>
            <person name="Mongue J. A."/>
            <person name="Jaron S. K."/>
        </authorList>
    </citation>
    <scope>NUCLEOTIDE SEQUENCE</scope>
</reference>
<evidence type="ECO:0000256" key="1">
    <source>
        <dbReference type="SAM" id="MobiDB-lite"/>
    </source>
</evidence>
<evidence type="ECO:0000259" key="2">
    <source>
        <dbReference type="PROSITE" id="PS50280"/>
    </source>
</evidence>
<feature type="non-terminal residue" evidence="3">
    <location>
        <position position="1"/>
    </location>
</feature>
<sequence>VYKEDDLCYFIDGYDTTKANWMRFVNPAYSSESQNLIACQYKMQIYFYTVKPIMPNQELLVWYCREFAERLNYPLTGEMMLQKIRQQVSTEVQNGPDSPLEVKESALSPKEYARSQLTPPDGSVRSDEGYHSHGYHDDALTPPEESSDSDYDNNYVLDFSTKSTSAAAAAASSSAIAPCKVLPNPENRSDRKSSCETSEGSASPNTISKSHSNEFRKVKIKMPKAFRANHNNKEESSSSRSIASSL</sequence>
<dbReference type="Proteomes" id="UP000708208">
    <property type="component" value="Unassembled WGS sequence"/>
</dbReference>
<dbReference type="EMBL" id="CAJVCH010262005">
    <property type="protein sequence ID" value="CAG7734063.1"/>
    <property type="molecule type" value="Genomic_DNA"/>
</dbReference>
<dbReference type="Pfam" id="PF21549">
    <property type="entry name" value="PRDM2_PR"/>
    <property type="match status" value="1"/>
</dbReference>